<sequence>MFEGLAEKFDLKIKVEEIKPSELKLDPRARWKCMFGCENFGKPSCPPNIPGFEDCVRFVKAYRKAVIFKFKVKGMEDVKNAQKFMLEAEFSLKKPYALATFPGGCMLCEDCSGRCEKVRPSMSALCIDASQFGLEEDEMAAILFIE</sequence>
<name>A0A7C3RCB9_ARCFL</name>
<protein>
    <submittedName>
        <fullName evidence="1">DUF2284 domain-containing protein</fullName>
    </submittedName>
</protein>
<dbReference type="InterPro" id="IPR019271">
    <property type="entry name" value="DUF2284_metal-binding"/>
</dbReference>
<gene>
    <name evidence="1" type="ORF">ENW66_05180</name>
</gene>
<proteinExistence type="predicted"/>
<dbReference type="AlphaFoldDB" id="A0A7C3RCB9"/>
<comment type="caution">
    <text evidence="1">The sequence shown here is derived from an EMBL/GenBank/DDBJ whole genome shotgun (WGS) entry which is preliminary data.</text>
</comment>
<evidence type="ECO:0000313" key="1">
    <source>
        <dbReference type="EMBL" id="HFW32327.1"/>
    </source>
</evidence>
<accession>A0A7C3RCB9</accession>
<dbReference type="Pfam" id="PF10050">
    <property type="entry name" value="DUF2284"/>
    <property type="match status" value="1"/>
</dbReference>
<organism evidence="1">
    <name type="scientific">Archaeoglobus fulgidus</name>
    <dbReference type="NCBI Taxonomy" id="2234"/>
    <lineage>
        <taxon>Archaea</taxon>
        <taxon>Methanobacteriati</taxon>
        <taxon>Methanobacteriota</taxon>
        <taxon>Archaeoglobi</taxon>
        <taxon>Archaeoglobales</taxon>
        <taxon>Archaeoglobaceae</taxon>
        <taxon>Archaeoglobus</taxon>
    </lineage>
</organism>
<dbReference type="EMBL" id="DTLB01000031">
    <property type="protein sequence ID" value="HFW32327.1"/>
    <property type="molecule type" value="Genomic_DNA"/>
</dbReference>
<reference evidence="1" key="1">
    <citation type="journal article" date="2020" name="mSystems">
        <title>Genome- and Community-Level Interaction Insights into Carbon Utilization and Element Cycling Functions of Hydrothermarchaeota in Hydrothermal Sediment.</title>
        <authorList>
            <person name="Zhou Z."/>
            <person name="Liu Y."/>
            <person name="Xu W."/>
            <person name="Pan J."/>
            <person name="Luo Z.H."/>
            <person name="Li M."/>
        </authorList>
    </citation>
    <scope>NUCLEOTIDE SEQUENCE [LARGE SCALE GENOMIC DNA]</scope>
    <source>
        <strain evidence="1">SpSt-87</strain>
    </source>
</reference>